<gene>
    <name evidence="4" type="ORF">SAMN05216223_11426</name>
</gene>
<dbReference type="Proteomes" id="UP000236754">
    <property type="component" value="Unassembled WGS sequence"/>
</dbReference>
<dbReference type="GO" id="GO:0016020">
    <property type="term" value="C:membrane"/>
    <property type="evidence" value="ECO:0007669"/>
    <property type="project" value="InterPro"/>
</dbReference>
<dbReference type="SMART" id="SM00736">
    <property type="entry name" value="CADG"/>
    <property type="match status" value="1"/>
</dbReference>
<dbReference type="GO" id="GO:0005509">
    <property type="term" value="F:calcium ion binding"/>
    <property type="evidence" value="ECO:0007669"/>
    <property type="project" value="InterPro"/>
</dbReference>
<dbReference type="OrthoDB" id="5380360at2"/>
<dbReference type="EMBL" id="FNVU01000014">
    <property type="protein sequence ID" value="SEG83228.1"/>
    <property type="molecule type" value="Genomic_DNA"/>
</dbReference>
<accession>A0A1H6DD57</accession>
<feature type="domain" description="LTD" evidence="3">
    <location>
        <begin position="27"/>
        <end position="157"/>
    </location>
</feature>
<dbReference type="GO" id="GO:0005975">
    <property type="term" value="P:carbohydrate metabolic process"/>
    <property type="evidence" value="ECO:0007669"/>
    <property type="project" value="UniProtKB-ARBA"/>
</dbReference>
<dbReference type="InterPro" id="IPR006644">
    <property type="entry name" value="Cadg"/>
</dbReference>
<dbReference type="Gene3D" id="2.60.40.2700">
    <property type="match status" value="1"/>
</dbReference>
<feature type="domain" description="LTD" evidence="3">
    <location>
        <begin position="301"/>
        <end position="439"/>
    </location>
</feature>
<sequence length="985" mass="100061">MTARRRTLPALSAALALVASGAAALLVAPAAHAAGTANIQITEFAYGGLASYAGDSGDGEYVELTNTGTAAQDLTGWHYNTADSVTGAVDLSSLGTVAPGESVVVTDLTAADFRTEWGLKSSVKVVNDGSVTLNKGPKTMYVLDGSNAVADQLTYDTGYLAGKGIAAWVNPGHLADTDTATAGAWTNPATAADSEGSWTSAGGAIGSPGASTQGTSTPGSVRTAGVSVAGGADQVATVDTAFSFAGLGVAGGTAPYTWSAPALSGTGLSIDPSTGAITGTPAALGTIDVMVTATDSAGAAGSASFTITVTKGADPGWADVVINEITADNEDNPQLTDTLPPALLTALSTAGKARDLVELYNKGDQAVDITGWKQTDSGDAGSATDFSGRVFDVEGKAITGIPAHGFGVFQSGPGLGSGGDAVKIYLPDGTLVDSVGYGAGQAGYDESIDPDGAGPAAAEIYRTLARCPADGAGAVNTDSDDAQTSWYSVKAASFGSSNDASCDTSTDPAAAVRYYNEQPPTGLPGSCAPSAPSGSDAISVPGARTWPTSDAVKTVDDPCEFTTAQDPAGNDMSGLVFSGDGSVLWAAQNKNHLWKLVKDPATGTYLPATDDDWGNGKGITFTGTDPGASQPDDEGLTVGGNGDLFVTSERDNHDSDVSKDEVLEYDPTAAGSTLAPVHQWDLTSDFVPSVIAASGDDANLGFEGVTYVPDSFLTAHGFRDQHRNKTYNPADYPLHGTGLFLLGFEKTGHVYAYALDSDGTYQRIADIDTGIDGTSAIADLQFNADDQGVWTLCDNDCGVVESLLRIDAHGDFTRAASYHRPAGLPDDNLEGFAIAPASTAVDGKREVLWSDDGIYGDGNAWNGDHTGNTPSPGWGHALYSSTVPLNVVPSCGTTLTTHVPVIHGSTKVGSKLNATVTPWGPAPVSLTYQWYADGAAIKGANSPDFHATGAYLHSTLTVTVTGTKKGYTTASVSSAGFTIVNGAGK</sequence>
<evidence type="ECO:0000313" key="4">
    <source>
        <dbReference type="EMBL" id="SEG83228.1"/>
    </source>
</evidence>
<dbReference type="InterPro" id="IPR001322">
    <property type="entry name" value="Lamin_tail_dom"/>
</dbReference>
<feature type="chain" id="PRO_5009295758" evidence="2">
    <location>
        <begin position="34"/>
        <end position="985"/>
    </location>
</feature>
<feature type="signal peptide" evidence="2">
    <location>
        <begin position="1"/>
        <end position="33"/>
    </location>
</feature>
<organism evidence="4 5">
    <name type="scientific">Actinacidiphila yanglinensis</name>
    <dbReference type="NCBI Taxonomy" id="310779"/>
    <lineage>
        <taxon>Bacteria</taxon>
        <taxon>Bacillati</taxon>
        <taxon>Actinomycetota</taxon>
        <taxon>Actinomycetes</taxon>
        <taxon>Kitasatosporales</taxon>
        <taxon>Streptomycetaceae</taxon>
        <taxon>Actinacidiphila</taxon>
    </lineage>
</organism>
<evidence type="ECO:0000313" key="5">
    <source>
        <dbReference type="Proteomes" id="UP000236754"/>
    </source>
</evidence>
<dbReference type="AlphaFoldDB" id="A0A1H6DD57"/>
<dbReference type="PROSITE" id="PS51318">
    <property type="entry name" value="TAT"/>
    <property type="match status" value="1"/>
</dbReference>
<dbReference type="InterPro" id="IPR036415">
    <property type="entry name" value="Lamin_tail_dom_sf"/>
</dbReference>
<protein>
    <submittedName>
        <fullName evidence="4">Putative Ig domain-containing protein</fullName>
    </submittedName>
</protein>
<dbReference type="InterPro" id="IPR013783">
    <property type="entry name" value="Ig-like_fold"/>
</dbReference>
<dbReference type="InterPro" id="IPR027372">
    <property type="entry name" value="Phytase-like_dom"/>
</dbReference>
<dbReference type="InterPro" id="IPR006311">
    <property type="entry name" value="TAT_signal"/>
</dbReference>
<name>A0A1H6DD57_9ACTN</name>
<keyword evidence="2" id="KW-0732">Signal</keyword>
<keyword evidence="5" id="KW-1185">Reference proteome</keyword>
<feature type="compositionally biased region" description="Low complexity" evidence="1">
    <location>
        <begin position="523"/>
        <end position="537"/>
    </location>
</feature>
<reference evidence="4 5" key="1">
    <citation type="submission" date="2016-10" db="EMBL/GenBank/DDBJ databases">
        <authorList>
            <person name="de Groot N.N."/>
        </authorList>
    </citation>
    <scope>NUCLEOTIDE SEQUENCE [LARGE SCALE GENOMIC DNA]</scope>
    <source>
        <strain evidence="4 5">CGMCC 4.2023</strain>
    </source>
</reference>
<evidence type="ECO:0000256" key="1">
    <source>
        <dbReference type="SAM" id="MobiDB-lite"/>
    </source>
</evidence>
<dbReference type="SUPFAM" id="SSF74853">
    <property type="entry name" value="Lamin A/C globular tail domain"/>
    <property type="match status" value="1"/>
</dbReference>
<dbReference type="Gene3D" id="2.60.40.10">
    <property type="entry name" value="Immunoglobulins"/>
    <property type="match status" value="1"/>
</dbReference>
<dbReference type="PROSITE" id="PS51841">
    <property type="entry name" value="LTD"/>
    <property type="match status" value="2"/>
</dbReference>
<dbReference type="Pfam" id="PF05345">
    <property type="entry name" value="He_PIG"/>
    <property type="match status" value="1"/>
</dbReference>
<feature type="region of interest" description="Disordered" evidence="1">
    <location>
        <begin position="187"/>
        <end position="218"/>
    </location>
</feature>
<evidence type="ECO:0000256" key="2">
    <source>
        <dbReference type="SAM" id="SignalP"/>
    </source>
</evidence>
<dbReference type="Pfam" id="PF00932">
    <property type="entry name" value="LTD"/>
    <property type="match status" value="2"/>
</dbReference>
<dbReference type="InterPro" id="IPR015919">
    <property type="entry name" value="Cadherin-like_sf"/>
</dbReference>
<proteinExistence type="predicted"/>
<dbReference type="SUPFAM" id="SSF49313">
    <property type="entry name" value="Cadherin-like"/>
    <property type="match status" value="1"/>
</dbReference>
<evidence type="ECO:0000259" key="3">
    <source>
        <dbReference type="PROSITE" id="PS51841"/>
    </source>
</evidence>
<feature type="region of interest" description="Disordered" evidence="1">
    <location>
        <begin position="520"/>
        <end position="554"/>
    </location>
</feature>
<dbReference type="Pfam" id="PF13449">
    <property type="entry name" value="Phytase-like"/>
    <property type="match status" value="1"/>
</dbReference>
<dbReference type="RefSeq" id="WP_160145114.1">
    <property type="nucleotide sequence ID" value="NZ_FNVU01000014.1"/>
</dbReference>